<accession>A0A3L9E041</accession>
<organism evidence="7 8">
    <name type="scientific">Streptococcus hillyeri</name>
    <dbReference type="NCBI Taxonomy" id="2282420"/>
    <lineage>
        <taxon>Bacteria</taxon>
        <taxon>Bacillati</taxon>
        <taxon>Bacillota</taxon>
        <taxon>Bacilli</taxon>
        <taxon>Lactobacillales</taxon>
        <taxon>Streptococcaceae</taxon>
        <taxon>Streptococcus</taxon>
    </lineage>
</organism>
<dbReference type="OrthoDB" id="9815206at2"/>
<dbReference type="Pfam" id="PF04472">
    <property type="entry name" value="SepF"/>
    <property type="match status" value="1"/>
</dbReference>
<comment type="subunit">
    <text evidence="5">Homodimer. Interacts with FtsZ.</text>
</comment>
<proteinExistence type="inferred from homology"/>
<comment type="subcellular location">
    <subcellularLocation>
        <location evidence="5">Cytoplasm</location>
    </subcellularLocation>
    <text evidence="5">Localizes to the division site, in a FtsZ-dependent manner.</text>
</comment>
<dbReference type="Gene3D" id="3.30.110.150">
    <property type="entry name" value="SepF-like protein"/>
    <property type="match status" value="1"/>
</dbReference>
<evidence type="ECO:0000313" key="8">
    <source>
        <dbReference type="Proteomes" id="UP000279194"/>
    </source>
</evidence>
<reference evidence="7 8" key="1">
    <citation type="submission" date="2018-10" db="EMBL/GenBank/DDBJ databases">
        <title>Streptococcus hillyeri sp. nov., isolated from equine tracheal sample.</title>
        <authorList>
            <person name="Macfadyen A.C."/>
            <person name="Waller A."/>
            <person name="Paterson G.K."/>
        </authorList>
    </citation>
    <scope>NUCLEOTIDE SEQUENCE [LARGE SCALE GENOMIC DNA]</scope>
    <source>
        <strain evidence="7 8">28462</strain>
    </source>
</reference>
<evidence type="ECO:0000256" key="3">
    <source>
        <dbReference type="ARBA" id="ARBA00023306"/>
    </source>
</evidence>
<dbReference type="PANTHER" id="PTHR35798:SF1">
    <property type="entry name" value="CELL DIVISION PROTEIN SEPF"/>
    <property type="match status" value="1"/>
</dbReference>
<evidence type="ECO:0000256" key="5">
    <source>
        <dbReference type="HAMAP-Rule" id="MF_01197"/>
    </source>
</evidence>
<evidence type="ECO:0000256" key="4">
    <source>
        <dbReference type="ARBA" id="ARBA00044936"/>
    </source>
</evidence>
<keyword evidence="3 5" id="KW-0131">Cell cycle</keyword>
<gene>
    <name evidence="5" type="primary">sepF</name>
    <name evidence="7" type="ORF">EAF07_01125</name>
</gene>
<dbReference type="AlphaFoldDB" id="A0A3L9E041"/>
<dbReference type="EMBL" id="RCVM01000001">
    <property type="protein sequence ID" value="RLY05329.1"/>
    <property type="molecule type" value="Genomic_DNA"/>
</dbReference>
<protein>
    <recommendedName>
        <fullName evidence="5">Cell division protein SepF</fullName>
    </recommendedName>
</protein>
<dbReference type="Proteomes" id="UP000279194">
    <property type="component" value="Unassembled WGS sequence"/>
</dbReference>
<dbReference type="InterPro" id="IPR007561">
    <property type="entry name" value="Cell_div_SepF/SepF-rel"/>
</dbReference>
<keyword evidence="8" id="KW-1185">Reference proteome</keyword>
<evidence type="ECO:0000313" key="7">
    <source>
        <dbReference type="EMBL" id="RLY05329.1"/>
    </source>
</evidence>
<dbReference type="GO" id="GO:0000917">
    <property type="term" value="P:division septum assembly"/>
    <property type="evidence" value="ECO:0007669"/>
    <property type="project" value="UniProtKB-KW"/>
</dbReference>
<feature type="region of interest" description="Disordered" evidence="6">
    <location>
        <begin position="21"/>
        <end position="57"/>
    </location>
</feature>
<evidence type="ECO:0000256" key="6">
    <source>
        <dbReference type="SAM" id="MobiDB-lite"/>
    </source>
</evidence>
<comment type="similarity">
    <text evidence="5">Belongs to the SepF family.</text>
</comment>
<comment type="function">
    <text evidence="4 5">Cell division protein that is part of the divisome complex and is recruited early to the Z-ring. Probably stimulates Z-ring formation, perhaps through the cross-linking of FtsZ protofilaments. Its function overlaps with FtsA.</text>
</comment>
<sequence length="186" mass="21014">MGLKDKLNSFISYFDTDEVSDVEEVETPEYREAVKPSAPVQPAPRRQEVPRSSVKEQVHLRPITETEPSLAQQREQMAQNVPVSEKSKIAIKYPRQYEDAPEIVNLLIENESVLIDFQYMLDAPARRCLDFLSGASSVLFGNLQKVSSSMYLLTPANVVVDIEDLGLADVGQRGESTSFDYDMKRR</sequence>
<keyword evidence="5" id="KW-0963">Cytoplasm</keyword>
<dbReference type="RefSeq" id="WP_121834454.1">
    <property type="nucleotide sequence ID" value="NZ_CP163513.1"/>
</dbReference>
<dbReference type="InterPro" id="IPR023052">
    <property type="entry name" value="Cell_div_SepF"/>
</dbReference>
<name>A0A3L9E041_9STRE</name>
<dbReference type="GO" id="GO:0043093">
    <property type="term" value="P:FtsZ-dependent cytokinesis"/>
    <property type="evidence" value="ECO:0007669"/>
    <property type="project" value="UniProtKB-UniRule"/>
</dbReference>
<dbReference type="GO" id="GO:0005737">
    <property type="term" value="C:cytoplasm"/>
    <property type="evidence" value="ECO:0007669"/>
    <property type="project" value="UniProtKB-SubCell"/>
</dbReference>
<keyword evidence="1 5" id="KW-0132">Cell division</keyword>
<dbReference type="HAMAP" id="MF_01197">
    <property type="entry name" value="SepF"/>
    <property type="match status" value="1"/>
</dbReference>
<feature type="compositionally biased region" description="Basic and acidic residues" evidence="6">
    <location>
        <begin position="45"/>
        <end position="57"/>
    </location>
</feature>
<comment type="caution">
    <text evidence="7">The sequence shown here is derived from an EMBL/GenBank/DDBJ whole genome shotgun (WGS) entry which is preliminary data.</text>
</comment>
<dbReference type="PANTHER" id="PTHR35798">
    <property type="entry name" value="CELL DIVISION PROTEIN SEPF"/>
    <property type="match status" value="1"/>
</dbReference>
<evidence type="ECO:0000256" key="2">
    <source>
        <dbReference type="ARBA" id="ARBA00023210"/>
    </source>
</evidence>
<evidence type="ECO:0000256" key="1">
    <source>
        <dbReference type="ARBA" id="ARBA00022618"/>
    </source>
</evidence>
<keyword evidence="2 5" id="KW-0717">Septation</keyword>
<dbReference type="InterPro" id="IPR038594">
    <property type="entry name" value="SepF-like_sf"/>
</dbReference>